<evidence type="ECO:0000313" key="1">
    <source>
        <dbReference type="EMBL" id="GBM90861.1"/>
    </source>
</evidence>
<dbReference type="PANTHER" id="PTHR47331">
    <property type="entry name" value="PHD-TYPE DOMAIN-CONTAINING PROTEIN"/>
    <property type="match status" value="1"/>
</dbReference>
<dbReference type="OrthoDB" id="6424147at2759"/>
<proteinExistence type="predicted"/>
<dbReference type="InterPro" id="IPR012337">
    <property type="entry name" value="RNaseH-like_sf"/>
</dbReference>
<dbReference type="SUPFAM" id="SSF53098">
    <property type="entry name" value="Ribonuclease H-like"/>
    <property type="match status" value="1"/>
</dbReference>
<gene>
    <name evidence="1" type="ORF">AVEN_49824_1</name>
</gene>
<evidence type="ECO:0000313" key="2">
    <source>
        <dbReference type="Proteomes" id="UP000499080"/>
    </source>
</evidence>
<accession>A0A4Y2JKH4</accession>
<organism evidence="1 2">
    <name type="scientific">Araneus ventricosus</name>
    <name type="common">Orbweaver spider</name>
    <name type="synonym">Epeira ventricosa</name>
    <dbReference type="NCBI Taxonomy" id="182803"/>
    <lineage>
        <taxon>Eukaryota</taxon>
        <taxon>Metazoa</taxon>
        <taxon>Ecdysozoa</taxon>
        <taxon>Arthropoda</taxon>
        <taxon>Chelicerata</taxon>
        <taxon>Arachnida</taxon>
        <taxon>Araneae</taxon>
        <taxon>Araneomorphae</taxon>
        <taxon>Entelegynae</taxon>
        <taxon>Araneoidea</taxon>
        <taxon>Araneidae</taxon>
        <taxon>Araneus</taxon>
    </lineage>
</organism>
<dbReference type="InterPro" id="IPR036397">
    <property type="entry name" value="RNaseH_sf"/>
</dbReference>
<reference evidence="1 2" key="1">
    <citation type="journal article" date="2019" name="Sci. Rep.">
        <title>Orb-weaving spider Araneus ventricosus genome elucidates the spidroin gene catalogue.</title>
        <authorList>
            <person name="Kono N."/>
            <person name="Nakamura H."/>
            <person name="Ohtoshi R."/>
            <person name="Moran D.A.P."/>
            <person name="Shinohara A."/>
            <person name="Yoshida Y."/>
            <person name="Fujiwara M."/>
            <person name="Mori M."/>
            <person name="Tomita M."/>
            <person name="Arakawa K."/>
        </authorList>
    </citation>
    <scope>NUCLEOTIDE SEQUENCE [LARGE SCALE GENOMIC DNA]</scope>
</reference>
<dbReference type="Proteomes" id="UP000499080">
    <property type="component" value="Unassembled WGS sequence"/>
</dbReference>
<dbReference type="Gene3D" id="3.30.420.10">
    <property type="entry name" value="Ribonuclease H-like superfamily/Ribonuclease H"/>
    <property type="match status" value="1"/>
</dbReference>
<comment type="caution">
    <text evidence="1">The sequence shown here is derived from an EMBL/GenBank/DDBJ whole genome shotgun (WGS) entry which is preliminary data.</text>
</comment>
<dbReference type="EMBL" id="BGPR01003657">
    <property type="protein sequence ID" value="GBM90861.1"/>
    <property type="molecule type" value="Genomic_DNA"/>
</dbReference>
<protein>
    <recommendedName>
        <fullName evidence="3">Integrase catalytic domain-containing protein</fullName>
    </recommendedName>
</protein>
<sequence>MIKRITWKCVRYARLRRALSQQLMGDLPPSRINPRRSFSNVGWDLSCPFHVKPRKGSRIRPMKTYACIFVCFTVKAVHLEMLGDLSSDCFIAAFKGFAVRRGKLVEIFSDCGTNFIGASKELKAVCSIESVANFLCTNEIVWNFNPPSAPHFGGLWEAAVKSMKFHLWRAIVTRILIYEEFRFSLFKLRRV</sequence>
<dbReference type="GO" id="GO:0003676">
    <property type="term" value="F:nucleic acid binding"/>
    <property type="evidence" value="ECO:0007669"/>
    <property type="project" value="InterPro"/>
</dbReference>
<name>A0A4Y2JKH4_ARAVE</name>
<keyword evidence="2" id="KW-1185">Reference proteome</keyword>
<evidence type="ECO:0008006" key="3">
    <source>
        <dbReference type="Google" id="ProtNLM"/>
    </source>
</evidence>
<dbReference type="AlphaFoldDB" id="A0A4Y2JKH4"/>